<dbReference type="eggNOG" id="COG2197">
    <property type="taxonomic scope" value="Bacteria"/>
</dbReference>
<dbReference type="Pfam" id="PF00196">
    <property type="entry name" value="GerE"/>
    <property type="match status" value="1"/>
</dbReference>
<gene>
    <name evidence="4" type="ORF">PPSIR1_16350</name>
</gene>
<feature type="compositionally biased region" description="Basic and acidic residues" evidence="2">
    <location>
        <begin position="149"/>
        <end position="165"/>
    </location>
</feature>
<name>A6G325_9BACT</name>
<reference evidence="4 5" key="1">
    <citation type="submission" date="2007-06" db="EMBL/GenBank/DDBJ databases">
        <authorList>
            <person name="Shimkets L."/>
            <person name="Ferriera S."/>
            <person name="Johnson J."/>
            <person name="Kravitz S."/>
            <person name="Beeson K."/>
            <person name="Sutton G."/>
            <person name="Rogers Y.-H."/>
            <person name="Friedman R."/>
            <person name="Frazier M."/>
            <person name="Venter J.C."/>
        </authorList>
    </citation>
    <scope>NUCLEOTIDE SEQUENCE [LARGE SCALE GENOMIC DNA]</scope>
    <source>
        <strain evidence="4 5">SIR-1</strain>
    </source>
</reference>
<dbReference type="EMBL" id="ABCS01000017">
    <property type="protein sequence ID" value="EDM79650.1"/>
    <property type="molecule type" value="Genomic_DNA"/>
</dbReference>
<evidence type="ECO:0000313" key="5">
    <source>
        <dbReference type="Proteomes" id="UP000005801"/>
    </source>
</evidence>
<dbReference type="RefSeq" id="WP_006971124.1">
    <property type="nucleotide sequence ID" value="NZ_ABCS01000017.1"/>
</dbReference>
<dbReference type="GO" id="GO:0006355">
    <property type="term" value="P:regulation of DNA-templated transcription"/>
    <property type="evidence" value="ECO:0007669"/>
    <property type="project" value="InterPro"/>
</dbReference>
<dbReference type="InterPro" id="IPR036388">
    <property type="entry name" value="WH-like_DNA-bd_sf"/>
</dbReference>
<keyword evidence="5" id="KW-1185">Reference proteome</keyword>
<comment type="caution">
    <text evidence="4">The sequence shown here is derived from an EMBL/GenBank/DDBJ whole genome shotgun (WGS) entry which is preliminary data.</text>
</comment>
<evidence type="ECO:0000259" key="3">
    <source>
        <dbReference type="PROSITE" id="PS50043"/>
    </source>
</evidence>
<protein>
    <submittedName>
        <fullName evidence="4">Putative two component system response regulator</fullName>
    </submittedName>
</protein>
<evidence type="ECO:0000313" key="4">
    <source>
        <dbReference type="EMBL" id="EDM79650.1"/>
    </source>
</evidence>
<proteinExistence type="predicted"/>
<dbReference type="SUPFAM" id="SSF46894">
    <property type="entry name" value="C-terminal effector domain of the bipartite response regulators"/>
    <property type="match status" value="1"/>
</dbReference>
<feature type="domain" description="HTH luxR-type" evidence="3">
    <location>
        <begin position="56"/>
        <end position="121"/>
    </location>
</feature>
<dbReference type="AlphaFoldDB" id="A6G325"/>
<dbReference type="InterPro" id="IPR016032">
    <property type="entry name" value="Sig_transdc_resp-reg_C-effctor"/>
</dbReference>
<accession>A6G325</accession>
<keyword evidence="1" id="KW-0238">DNA-binding</keyword>
<dbReference type="GO" id="GO:0003677">
    <property type="term" value="F:DNA binding"/>
    <property type="evidence" value="ECO:0007669"/>
    <property type="project" value="UniProtKB-KW"/>
</dbReference>
<dbReference type="PANTHER" id="PTHR43214">
    <property type="entry name" value="TWO-COMPONENT RESPONSE REGULATOR"/>
    <property type="match status" value="1"/>
</dbReference>
<dbReference type="CDD" id="cd06170">
    <property type="entry name" value="LuxR_C_like"/>
    <property type="match status" value="1"/>
</dbReference>
<sequence length="165" mass="17754">MNVSTESTPPTEITFSVESDTDAARITAVLEALGYTVHRILLEGEAASRLAWAVERLGERLSLTPREQDVLAGILEGHDNEGLAQVLGVRKATVKWHLHNVFAKANVGNREALLRLALQLGQPGAGSSGDEGSSDAERVREALASLDEQTPRHAAGPDDITRRIE</sequence>
<dbReference type="STRING" id="391625.PPSIR1_16350"/>
<dbReference type="Proteomes" id="UP000005801">
    <property type="component" value="Unassembled WGS sequence"/>
</dbReference>
<organism evidence="4 5">
    <name type="scientific">Plesiocystis pacifica SIR-1</name>
    <dbReference type="NCBI Taxonomy" id="391625"/>
    <lineage>
        <taxon>Bacteria</taxon>
        <taxon>Pseudomonadati</taxon>
        <taxon>Myxococcota</taxon>
        <taxon>Polyangia</taxon>
        <taxon>Nannocystales</taxon>
        <taxon>Nannocystaceae</taxon>
        <taxon>Plesiocystis</taxon>
    </lineage>
</organism>
<dbReference type="Gene3D" id="1.10.10.10">
    <property type="entry name" value="Winged helix-like DNA-binding domain superfamily/Winged helix DNA-binding domain"/>
    <property type="match status" value="1"/>
</dbReference>
<dbReference type="InterPro" id="IPR000792">
    <property type="entry name" value="Tscrpt_reg_LuxR_C"/>
</dbReference>
<evidence type="ECO:0000256" key="2">
    <source>
        <dbReference type="SAM" id="MobiDB-lite"/>
    </source>
</evidence>
<evidence type="ECO:0000256" key="1">
    <source>
        <dbReference type="ARBA" id="ARBA00023125"/>
    </source>
</evidence>
<dbReference type="SMART" id="SM00421">
    <property type="entry name" value="HTH_LUXR"/>
    <property type="match status" value="1"/>
</dbReference>
<dbReference type="PROSITE" id="PS50043">
    <property type="entry name" value="HTH_LUXR_2"/>
    <property type="match status" value="1"/>
</dbReference>
<feature type="region of interest" description="Disordered" evidence="2">
    <location>
        <begin position="122"/>
        <end position="165"/>
    </location>
</feature>
<dbReference type="InterPro" id="IPR039420">
    <property type="entry name" value="WalR-like"/>
</dbReference>
<dbReference type="PRINTS" id="PR00038">
    <property type="entry name" value="HTHLUXR"/>
</dbReference>